<dbReference type="Proteomes" id="UP000831787">
    <property type="component" value="Chromosome"/>
</dbReference>
<dbReference type="InterPro" id="IPR000847">
    <property type="entry name" value="LysR_HTH_N"/>
</dbReference>
<evidence type="ECO:0000313" key="7">
    <source>
        <dbReference type="Proteomes" id="UP000831787"/>
    </source>
</evidence>
<feature type="domain" description="HTH lysR-type" evidence="5">
    <location>
        <begin position="1"/>
        <end position="58"/>
    </location>
</feature>
<evidence type="ECO:0000313" key="6">
    <source>
        <dbReference type="EMBL" id="UOQ43766.1"/>
    </source>
</evidence>
<dbReference type="RefSeq" id="WP_244709194.1">
    <property type="nucleotide sequence ID" value="NZ_CP095073.1"/>
</dbReference>
<keyword evidence="4" id="KW-0804">Transcription</keyword>
<dbReference type="CDD" id="cd05466">
    <property type="entry name" value="PBP2_LTTR_substrate"/>
    <property type="match status" value="1"/>
</dbReference>
<dbReference type="InterPro" id="IPR005119">
    <property type="entry name" value="LysR_subst-bd"/>
</dbReference>
<evidence type="ECO:0000259" key="5">
    <source>
        <dbReference type="PROSITE" id="PS50931"/>
    </source>
</evidence>
<dbReference type="PANTHER" id="PTHR30126:SF64">
    <property type="entry name" value="HTH-TYPE TRANSCRIPTIONAL REGULATOR CITR"/>
    <property type="match status" value="1"/>
</dbReference>
<dbReference type="PROSITE" id="PS50931">
    <property type="entry name" value="HTH_LYSR"/>
    <property type="match status" value="1"/>
</dbReference>
<comment type="similarity">
    <text evidence="1">Belongs to the LysR transcriptional regulatory family.</text>
</comment>
<name>A0ABY4ENT8_9BACI</name>
<protein>
    <submittedName>
        <fullName evidence="6">LysR family transcriptional regulator</fullName>
    </submittedName>
</protein>
<evidence type="ECO:0000256" key="2">
    <source>
        <dbReference type="ARBA" id="ARBA00023015"/>
    </source>
</evidence>
<evidence type="ECO:0000256" key="4">
    <source>
        <dbReference type="ARBA" id="ARBA00023163"/>
    </source>
</evidence>
<keyword evidence="2" id="KW-0805">Transcription regulation</keyword>
<reference evidence="6 7" key="1">
    <citation type="submission" date="2022-04" db="EMBL/GenBank/DDBJ databases">
        <title>Halobacillus sp. isolated from saltern.</title>
        <authorList>
            <person name="Won M."/>
            <person name="Lee C.-M."/>
            <person name="Woen H.-Y."/>
            <person name="Kwon S.-W."/>
        </authorList>
    </citation>
    <scope>NUCLEOTIDE SEQUENCE [LARGE SCALE GENOMIC DNA]</scope>
    <source>
        <strain evidence="6 7">SSBR10-3</strain>
    </source>
</reference>
<dbReference type="Pfam" id="PF00126">
    <property type="entry name" value="HTH_1"/>
    <property type="match status" value="1"/>
</dbReference>
<dbReference type="SUPFAM" id="SSF53850">
    <property type="entry name" value="Periplasmic binding protein-like II"/>
    <property type="match status" value="1"/>
</dbReference>
<accession>A0ABY4ENT8</accession>
<evidence type="ECO:0000256" key="3">
    <source>
        <dbReference type="ARBA" id="ARBA00023125"/>
    </source>
</evidence>
<organism evidence="6 7">
    <name type="scientific">Halobacillus salinarum</name>
    <dbReference type="NCBI Taxonomy" id="2932257"/>
    <lineage>
        <taxon>Bacteria</taxon>
        <taxon>Bacillati</taxon>
        <taxon>Bacillota</taxon>
        <taxon>Bacilli</taxon>
        <taxon>Bacillales</taxon>
        <taxon>Bacillaceae</taxon>
        <taxon>Halobacillus</taxon>
    </lineage>
</organism>
<sequence>MNTEQLETFITLARTKNFTRTSETMNVVQSTITIRIKQLEEEVGKKLFVRGTRNVEITETGKAFYNYAEQALNLINEGVELARIQPTYRRRLVIGGLNSIWDTPIFNNIQQFKGINPDTAIRLITGHSSELIEKILYGLIDVGFVYQQPHSPTIHFKEIGEDEILLCGNPGVAEKLGRIKQQDLLELPYIHYNWGNEFSEWFRDNIGEHENVKYRVDHSGLALRLLLDGEGIGFMLKSIAKNHLINGALTQISMEGINKIPNRKIFMIFPKKKNLYEKIGDFTEYILDKKYKS</sequence>
<dbReference type="Gene3D" id="1.10.10.10">
    <property type="entry name" value="Winged helix-like DNA-binding domain superfamily/Winged helix DNA-binding domain"/>
    <property type="match status" value="1"/>
</dbReference>
<dbReference type="PRINTS" id="PR00039">
    <property type="entry name" value="HTHLYSR"/>
</dbReference>
<keyword evidence="3" id="KW-0238">DNA-binding</keyword>
<keyword evidence="7" id="KW-1185">Reference proteome</keyword>
<gene>
    <name evidence="6" type="ORF">MUN89_18060</name>
</gene>
<dbReference type="Pfam" id="PF03466">
    <property type="entry name" value="LysR_substrate"/>
    <property type="match status" value="1"/>
</dbReference>
<dbReference type="InterPro" id="IPR036388">
    <property type="entry name" value="WH-like_DNA-bd_sf"/>
</dbReference>
<proteinExistence type="inferred from homology"/>
<dbReference type="EMBL" id="CP095073">
    <property type="protein sequence ID" value="UOQ43766.1"/>
    <property type="molecule type" value="Genomic_DNA"/>
</dbReference>
<evidence type="ECO:0000256" key="1">
    <source>
        <dbReference type="ARBA" id="ARBA00009437"/>
    </source>
</evidence>
<dbReference type="SUPFAM" id="SSF46785">
    <property type="entry name" value="Winged helix' DNA-binding domain"/>
    <property type="match status" value="1"/>
</dbReference>
<dbReference type="InterPro" id="IPR036390">
    <property type="entry name" value="WH_DNA-bd_sf"/>
</dbReference>
<dbReference type="Gene3D" id="3.40.190.290">
    <property type="match status" value="1"/>
</dbReference>
<dbReference type="PANTHER" id="PTHR30126">
    <property type="entry name" value="HTH-TYPE TRANSCRIPTIONAL REGULATOR"/>
    <property type="match status" value="1"/>
</dbReference>